<dbReference type="EMBL" id="JXJX01000002">
    <property type="protein sequence ID" value="PCS07904.1"/>
    <property type="molecule type" value="Genomic_DNA"/>
</dbReference>
<protein>
    <submittedName>
        <fullName evidence="2">Pantothenic acid transporter pant</fullName>
    </submittedName>
</protein>
<feature type="transmembrane region" description="Helical" evidence="1">
    <location>
        <begin position="171"/>
        <end position="190"/>
    </location>
</feature>
<keyword evidence="1" id="KW-0472">Membrane</keyword>
<sequence length="194" mass="21448">MNTNYTKNSKASDVAILGIFIAIMLFIHLISRIIYSFWPFPIQPTLVHIPVIIGSIVLGWRKGAFLGFVMGLISFLNSTLAPIPTSFLFSPFVPHGNIWSLFIAFIPRIIVGILPFFIFHLIKNRWGAGIAGFAGSAINTILVLSSAFIFFNDQLNMTFKTLVATIITTNSIVEAITATILCTSLVPILLKFRN</sequence>
<keyword evidence="1" id="KW-1133">Transmembrane helix</keyword>
<dbReference type="Gene3D" id="1.10.1760.20">
    <property type="match status" value="1"/>
</dbReference>
<evidence type="ECO:0000256" key="1">
    <source>
        <dbReference type="SAM" id="Phobius"/>
    </source>
</evidence>
<dbReference type="AlphaFoldDB" id="A0A2A5S353"/>
<dbReference type="Pfam" id="PF12822">
    <property type="entry name" value="ECF_trnsprt"/>
    <property type="match status" value="1"/>
</dbReference>
<evidence type="ECO:0000313" key="2">
    <source>
        <dbReference type="EMBL" id="PCS07904.1"/>
    </source>
</evidence>
<keyword evidence="3" id="KW-1185">Reference proteome</keyword>
<feature type="transmembrane region" description="Helical" evidence="1">
    <location>
        <begin position="40"/>
        <end position="58"/>
    </location>
</feature>
<dbReference type="OrthoDB" id="9813540at2"/>
<feature type="transmembrane region" description="Helical" evidence="1">
    <location>
        <begin position="12"/>
        <end position="34"/>
    </location>
</feature>
<name>A0A2A5S353_9LACT</name>
<dbReference type="InterPro" id="IPR024529">
    <property type="entry name" value="ECF_trnsprt_substrate-spec"/>
</dbReference>
<keyword evidence="1" id="KW-0812">Transmembrane</keyword>
<dbReference type="RefSeq" id="WP_068164417.1">
    <property type="nucleotide sequence ID" value="NZ_JXJX01000002.1"/>
</dbReference>
<feature type="transmembrane region" description="Helical" evidence="1">
    <location>
        <begin position="98"/>
        <end position="119"/>
    </location>
</feature>
<evidence type="ECO:0000313" key="3">
    <source>
        <dbReference type="Proteomes" id="UP000242246"/>
    </source>
</evidence>
<reference evidence="2 3" key="1">
    <citation type="submission" date="2014-12" db="EMBL/GenBank/DDBJ databases">
        <title>Draft genome sequences of 10 type strains of Lactococcus.</title>
        <authorList>
            <person name="Sun Z."/>
            <person name="Zhong Z."/>
            <person name="Liu W."/>
            <person name="Zhang W."/>
            <person name="Zhang H."/>
        </authorList>
    </citation>
    <scope>NUCLEOTIDE SEQUENCE [LARGE SCALE GENOMIC DNA]</scope>
    <source>
        <strain evidence="2 3">DSM 20686</strain>
    </source>
</reference>
<accession>A0A2A5S353</accession>
<dbReference type="GO" id="GO:0022857">
    <property type="term" value="F:transmembrane transporter activity"/>
    <property type="evidence" value="ECO:0007669"/>
    <property type="project" value="InterPro"/>
</dbReference>
<feature type="transmembrane region" description="Helical" evidence="1">
    <location>
        <begin position="126"/>
        <end position="151"/>
    </location>
</feature>
<gene>
    <name evidence="2" type="ORF">RU87_GL000640</name>
</gene>
<organism evidence="2 3">
    <name type="scientific">Pseudolactococcus plantarum</name>
    <dbReference type="NCBI Taxonomy" id="1365"/>
    <lineage>
        <taxon>Bacteria</taxon>
        <taxon>Bacillati</taxon>
        <taxon>Bacillota</taxon>
        <taxon>Bacilli</taxon>
        <taxon>Lactobacillales</taxon>
        <taxon>Streptococcaceae</taxon>
        <taxon>Pseudolactococcus</taxon>
    </lineage>
</organism>
<proteinExistence type="predicted"/>
<feature type="transmembrane region" description="Helical" evidence="1">
    <location>
        <begin position="65"/>
        <end position="92"/>
    </location>
</feature>
<dbReference type="STRING" id="1348632.GCA_001591745_01650"/>
<dbReference type="Proteomes" id="UP000242246">
    <property type="component" value="Unassembled WGS sequence"/>
</dbReference>
<comment type="caution">
    <text evidence="2">The sequence shown here is derived from an EMBL/GenBank/DDBJ whole genome shotgun (WGS) entry which is preliminary data.</text>
</comment>